<dbReference type="Proteomes" id="UP001296873">
    <property type="component" value="Unassembled WGS sequence"/>
</dbReference>
<dbReference type="InterPro" id="IPR012816">
    <property type="entry name" value="NADAR"/>
</dbReference>
<dbReference type="EMBL" id="NRRL01000038">
    <property type="protein sequence ID" value="MBK1669081.1"/>
    <property type="molecule type" value="Genomic_DNA"/>
</dbReference>
<feature type="compositionally biased region" description="Basic and acidic residues" evidence="3">
    <location>
        <begin position="564"/>
        <end position="586"/>
    </location>
</feature>
<evidence type="ECO:0000259" key="4">
    <source>
        <dbReference type="Pfam" id="PF08719"/>
    </source>
</evidence>
<sequence>MSTRIAIIGTAGRKDDGARLTRHVWEQMLADARQQLADIQVIEGADPATTTLVSGGAAYADHLAVKLYREGLAADLELHLPAELSDNGFVEDPARGRMDAGRVANYYHGQFKSRTGVDGLAELRAAAASGARVEVTHGFKERNTKVANSADVLLAYTFGGGREITSAVPGELAYADATAAGLKDGGTADTFGKSRAARLKRHVPIDMIEQQVRERGGRAATEGAQSGPRAGAEPETPALQAAMYFSYGSGKRADVESDSTFDAILAGERTSTTRFDAWRGTDRWRGLRPGQKVRFFADRERKGRAVDVTVQEVREVDLAAMADAQMEAWSRAEGWSVEAGRQYGQKYGAGVQVIYGDPQPVGERAAQRTPDQGQLDLGLAPAAGDTSRFQKGAARPAEAAAPRNAAAYGARDAIRGFDGQYRWLSNFAPVEVTLDGVSYPSVEHAYQAAKTLDPDERARVRALERPGQAKRAGRTLTIRADWDTVKVQVMRDLQQQKYAQEPYRANLLATGEREIYEQNTWGDRFWGVDPQGRGENRMGQLVMETRTAIREREAVARPATQSRETPEETGRRQELARKAQRDRDDATTTPGMTASEREAARASGGEVVGRAEQRLSRQATRSAAAAAQTVNQAAAGVAAGYVAGEAVGEAVAGAVAGEGEETAEKVAMRVADRPAATTSPSEPIAAGAAVASPVVSESAQMSETQQAETGQTQAAAPVSTRQHLERIAGMAVEIATINKNSGLMRAFSGDRELREVQQALVDMNATLTEARLLHGERSAVEPRAVMTRRLEDVAAVTMRVVDEMSEPGIPARLLAADPAGGRAAAMAMESARTAESSLAAFDYTTPNSEEMTLAIERGRTGEGVRQVQRAIFEEVAGESLDFLEKAHTAGANLDGLAQTRAAHHGLLVALDNAGYLLPGESETRTEPLRLQSHDIPGDKLRAIVEAADDFARAIDADSLQGLTFTEVNAAMSPLAVDGLARQANGLKATLQAAGYAQDEVDTSQLGKPVMVDNDMEFSFAYMVRGADEPAGQVSEQQVRDRLFMEFDEEGLMGRVKFVELAAPTRAAAVEAFGQEIDRRGLDREQVVVLGSGNEELGMERFDEIEIALAEGLDPEQPLPSDFRGRSALSPEVAEPMARLLEVGETIGNTAQVDTQNHTQVTFEAGLLKDLKAALRETEESGAYQTLYDITRGNAKAPGLDYESAGFAMQVVDKLRDVAALTKVRRDDEVSSESGDGRQATVSQEALDGYFGAHDNALATGAVVAINALAGRDSTVDLNTLREGRAASGFMSVRDAMGAGRMGAPDKGDDTKALHKPRSEMTYAYYRSLSEKMQRASRAFIMKPGEGHFEGYFSAQGGDQKVAVWRQRRLRDFIRQKTFNADGTPNIAFRSALMSLNLDDKNKKGLLGVRAVVAPTIEEARVIRQESDRLIEEHRVGLEKQQKEFSEKLPKSQASFDRTDVERFVRKAERNGQEIQATLVKRDDQLVLEHPDAPTIRSQSVSGAGVEEMSDGYRLTKVSPKQLREAMEAQPEARDIKLQLEADRLRKVRVEEKQKRGQGIAM</sequence>
<feature type="domain" description="NADAR" evidence="4">
    <location>
        <begin position="420"/>
        <end position="550"/>
    </location>
</feature>
<dbReference type="InterPro" id="IPR037238">
    <property type="entry name" value="YbiA-like_sf"/>
</dbReference>
<accession>A0ABS1DGI3</accession>
<dbReference type="Pfam" id="PF08719">
    <property type="entry name" value="NADAR"/>
    <property type="match status" value="1"/>
</dbReference>
<evidence type="ECO:0000256" key="3">
    <source>
        <dbReference type="SAM" id="MobiDB-lite"/>
    </source>
</evidence>
<protein>
    <recommendedName>
        <fullName evidence="4">NADAR domain-containing protein</fullName>
    </recommendedName>
</protein>
<evidence type="ECO:0000313" key="5">
    <source>
        <dbReference type="EMBL" id="MBK1669081.1"/>
    </source>
</evidence>
<reference evidence="5 6" key="1">
    <citation type="journal article" date="2020" name="Microorganisms">
        <title>Osmotic Adaptation and Compatible Solute Biosynthesis of Phototrophic Bacteria as Revealed from Genome Analyses.</title>
        <authorList>
            <person name="Imhoff J.F."/>
            <person name="Rahn T."/>
            <person name="Kunzel S."/>
            <person name="Keller A."/>
            <person name="Neulinger S.C."/>
        </authorList>
    </citation>
    <scope>NUCLEOTIDE SEQUENCE [LARGE SCALE GENOMIC DNA]</scope>
    <source>
        <strain evidence="5 6">DSM 9895</strain>
    </source>
</reference>
<proteinExistence type="predicted"/>
<dbReference type="RefSeq" id="WP_200341409.1">
    <property type="nucleotide sequence ID" value="NZ_NRRL01000038.1"/>
</dbReference>
<evidence type="ECO:0000256" key="1">
    <source>
        <dbReference type="ARBA" id="ARBA00000022"/>
    </source>
</evidence>
<evidence type="ECO:0000313" key="6">
    <source>
        <dbReference type="Proteomes" id="UP001296873"/>
    </source>
</evidence>
<feature type="region of interest" description="Disordered" evidence="3">
    <location>
        <begin position="212"/>
        <end position="235"/>
    </location>
</feature>
<comment type="catalytic activity">
    <reaction evidence="1">
        <text>5-amino-6-(5-phospho-D-ribosylamino)uracil + H2O = 5,6-diaminouracil + D-ribose 5-phosphate</text>
        <dbReference type="Rhea" id="RHEA:55020"/>
        <dbReference type="ChEBI" id="CHEBI:15377"/>
        <dbReference type="ChEBI" id="CHEBI:46252"/>
        <dbReference type="ChEBI" id="CHEBI:58453"/>
        <dbReference type="ChEBI" id="CHEBI:78346"/>
    </reaction>
</comment>
<gene>
    <name evidence="5" type="ORF">CKO28_13665</name>
</gene>
<organism evidence="5 6">
    <name type="scientific">Rhodovibrio sodomensis</name>
    <dbReference type="NCBI Taxonomy" id="1088"/>
    <lineage>
        <taxon>Bacteria</taxon>
        <taxon>Pseudomonadati</taxon>
        <taxon>Pseudomonadota</taxon>
        <taxon>Alphaproteobacteria</taxon>
        <taxon>Rhodospirillales</taxon>
        <taxon>Rhodovibrionaceae</taxon>
        <taxon>Rhodovibrio</taxon>
    </lineage>
</organism>
<dbReference type="SUPFAM" id="SSF143990">
    <property type="entry name" value="YbiA-like"/>
    <property type="match status" value="1"/>
</dbReference>
<comment type="caution">
    <text evidence="5">The sequence shown here is derived from an EMBL/GenBank/DDBJ whole genome shotgun (WGS) entry which is preliminary data.</text>
</comment>
<feature type="compositionally biased region" description="Low complexity" evidence="3">
    <location>
        <begin position="695"/>
        <end position="716"/>
    </location>
</feature>
<keyword evidence="6" id="KW-1185">Reference proteome</keyword>
<comment type="catalytic activity">
    <reaction evidence="2">
        <text>2,5-diamino-6-hydroxy-4-(5-phosphoribosylamino)-pyrimidine + H2O = 2,5,6-triamino-4-hydroxypyrimidine + D-ribose 5-phosphate</text>
        <dbReference type="Rhea" id="RHEA:23436"/>
        <dbReference type="ChEBI" id="CHEBI:15377"/>
        <dbReference type="ChEBI" id="CHEBI:58614"/>
        <dbReference type="ChEBI" id="CHEBI:78346"/>
        <dbReference type="ChEBI" id="CHEBI:137796"/>
    </reaction>
</comment>
<name>A0ABS1DGI3_9PROT</name>
<dbReference type="Gene3D" id="1.10.357.40">
    <property type="entry name" value="YbiA-like"/>
    <property type="match status" value="1"/>
</dbReference>
<dbReference type="CDD" id="cd15457">
    <property type="entry name" value="NADAR"/>
    <property type="match status" value="1"/>
</dbReference>
<evidence type="ECO:0000256" key="2">
    <source>
        <dbReference type="ARBA" id="ARBA00000751"/>
    </source>
</evidence>
<feature type="region of interest" description="Disordered" evidence="3">
    <location>
        <begin position="548"/>
        <end position="615"/>
    </location>
</feature>
<feature type="region of interest" description="Disordered" evidence="3">
    <location>
        <begin position="695"/>
        <end position="718"/>
    </location>
</feature>